<dbReference type="InterPro" id="IPR011276">
    <property type="entry name" value="TonB_haem/Hb_rcpt"/>
</dbReference>
<sequence>MALLICGTLATVSGTPPALAQVASQDAQATENTSSNSSSSQGAVALEPITVSPQASPPKVSKAPRRAVVSEPITVTSERGWHPVSEVPQNVTVLSGEDIDKRAVRDIDDLLRYVPGTRVDRETSLNNPFGQLGSFQIRGVGGNRVQILVDGSRIQEQTIYGSRDFVDPFNMQAVEIVRGPSSVLWGADALGGVVAFRTRDPEDLLAFGDKPWAADIKLAYDSFDKSFRKQITAAAESGDFQVLASLGHLSAREPRLRNARADGGIWGCTRPSFFGCDKLFSADTEAVNGLAKIIWTPENHEFRLTGEFFNRNTGVDQVWDAFAAMSGYSSLSYPRELDMERMRFTLEHTWAVKSPLIDEFKWQLSYSPQNRDTSGTQTRRFAARTDLYSPIRNYGETFLEADVQITSRFNTWPISHKLVYGFDGDIMQSAYDGYNVVHRSDTGLTTIVTNQGYNFPEVETSRADFYIQDEMKFLDGRLTVTPGLRYATYRIDPTGDTGYKPLPGNEPQTTSKSTLIKKLGMVYELNSSYSVYASYGEGFKMPTSQQLFVSANDPFIGGIVLPNPSLKPESVKNYEAGIRGRFARGSFSAGIFYADYQDFIRGPMALNPATPNVWTYDNVENVELWGIEFSGEYEFYATWWATAAVSYQYGVQALTGASETPFDGAVPLTTTLGVRHLMQEWNLEAEVLATFGSKVTRRSNPDAFLPSGYAVFDGYLSWKPRSEIEINAGVLNIFDTRYFPNSLYGYLNTPVSASTIGANPLEVQTAPGRTFKLGSTFRF</sequence>
<keyword evidence="3 10" id="KW-1134">Transmembrane beta strand</keyword>
<dbReference type="GO" id="GO:0015232">
    <property type="term" value="F:heme transmembrane transporter activity"/>
    <property type="evidence" value="ECO:0007669"/>
    <property type="project" value="InterPro"/>
</dbReference>
<evidence type="ECO:0000256" key="9">
    <source>
        <dbReference type="ARBA" id="ARBA00023237"/>
    </source>
</evidence>
<evidence type="ECO:0000313" key="17">
    <source>
        <dbReference type="Proteomes" id="UP000059074"/>
    </source>
</evidence>
<dbReference type="PROSITE" id="PS52016">
    <property type="entry name" value="TONB_DEPENDENT_REC_3"/>
    <property type="match status" value="1"/>
</dbReference>
<evidence type="ECO:0000256" key="13">
    <source>
        <dbReference type="SAM" id="SignalP"/>
    </source>
</evidence>
<dbReference type="InterPro" id="IPR037066">
    <property type="entry name" value="Plug_dom_sf"/>
</dbReference>
<feature type="signal peptide" evidence="13">
    <location>
        <begin position="1"/>
        <end position="20"/>
    </location>
</feature>
<protein>
    <submittedName>
        <fullName evidence="16">TonB-dependent receptor</fullName>
    </submittedName>
</protein>
<evidence type="ECO:0000256" key="11">
    <source>
        <dbReference type="RuleBase" id="RU003357"/>
    </source>
</evidence>
<evidence type="ECO:0000256" key="4">
    <source>
        <dbReference type="ARBA" id="ARBA00022692"/>
    </source>
</evidence>
<accession>A0A120CWB8</accession>
<evidence type="ECO:0000259" key="14">
    <source>
        <dbReference type="Pfam" id="PF00593"/>
    </source>
</evidence>
<evidence type="ECO:0000256" key="8">
    <source>
        <dbReference type="ARBA" id="ARBA00023170"/>
    </source>
</evidence>
<evidence type="ECO:0000256" key="7">
    <source>
        <dbReference type="ARBA" id="ARBA00023136"/>
    </source>
</evidence>
<evidence type="ECO:0000256" key="10">
    <source>
        <dbReference type="PROSITE-ProRule" id="PRU01360"/>
    </source>
</evidence>
<name>A0A120CWB8_HYPSL</name>
<evidence type="ECO:0000256" key="12">
    <source>
        <dbReference type="SAM" id="MobiDB-lite"/>
    </source>
</evidence>
<organism evidence="16 17">
    <name type="scientific">Hyphomicrobium sulfonivorans</name>
    <dbReference type="NCBI Taxonomy" id="121290"/>
    <lineage>
        <taxon>Bacteria</taxon>
        <taxon>Pseudomonadati</taxon>
        <taxon>Pseudomonadota</taxon>
        <taxon>Alphaproteobacteria</taxon>
        <taxon>Hyphomicrobiales</taxon>
        <taxon>Hyphomicrobiaceae</taxon>
        <taxon>Hyphomicrobium</taxon>
    </lineage>
</organism>
<dbReference type="PATRIC" id="fig|121290.4.peg.249"/>
<keyword evidence="7 10" id="KW-0472">Membrane</keyword>
<feature type="region of interest" description="Disordered" evidence="12">
    <location>
        <begin position="23"/>
        <end position="43"/>
    </location>
</feature>
<gene>
    <name evidence="16" type="ORF">APY04_1710</name>
</gene>
<keyword evidence="9 10" id="KW-0998">Cell outer membrane</keyword>
<feature type="domain" description="TonB-dependent receptor plug" evidence="15">
    <location>
        <begin position="84"/>
        <end position="193"/>
    </location>
</feature>
<feature type="domain" description="TonB-dependent receptor-like beta-barrel" evidence="14">
    <location>
        <begin position="308"/>
        <end position="733"/>
    </location>
</feature>
<dbReference type="Pfam" id="PF00593">
    <property type="entry name" value="TonB_dep_Rec_b-barrel"/>
    <property type="match status" value="1"/>
</dbReference>
<dbReference type="AlphaFoldDB" id="A0A120CWB8"/>
<keyword evidence="8 16" id="KW-0675">Receptor</keyword>
<proteinExistence type="inferred from homology"/>
<dbReference type="Gene3D" id="2.40.170.20">
    <property type="entry name" value="TonB-dependent receptor, beta-barrel domain"/>
    <property type="match status" value="1"/>
</dbReference>
<dbReference type="GO" id="GO:0009279">
    <property type="term" value="C:cell outer membrane"/>
    <property type="evidence" value="ECO:0007669"/>
    <property type="project" value="UniProtKB-SubCell"/>
</dbReference>
<dbReference type="GO" id="GO:0015344">
    <property type="term" value="F:siderophore uptake transmembrane transporter activity"/>
    <property type="evidence" value="ECO:0007669"/>
    <property type="project" value="TreeGrafter"/>
</dbReference>
<keyword evidence="6 11" id="KW-0798">TonB box</keyword>
<evidence type="ECO:0000256" key="2">
    <source>
        <dbReference type="ARBA" id="ARBA00022448"/>
    </source>
</evidence>
<dbReference type="InterPro" id="IPR039426">
    <property type="entry name" value="TonB-dep_rcpt-like"/>
</dbReference>
<comment type="similarity">
    <text evidence="10 11">Belongs to the TonB-dependent receptor family.</text>
</comment>
<evidence type="ECO:0000256" key="6">
    <source>
        <dbReference type="ARBA" id="ARBA00023077"/>
    </source>
</evidence>
<comment type="subcellular location">
    <subcellularLocation>
        <location evidence="1 10">Cell outer membrane</location>
        <topology evidence="1 10">Multi-pass membrane protein</topology>
    </subcellularLocation>
</comment>
<dbReference type="NCBIfam" id="TIGR01785">
    <property type="entry name" value="TonB-hemin"/>
    <property type="match status" value="1"/>
</dbReference>
<dbReference type="InterPro" id="IPR012910">
    <property type="entry name" value="Plug_dom"/>
</dbReference>
<dbReference type="GO" id="GO:0044718">
    <property type="term" value="P:siderophore transmembrane transport"/>
    <property type="evidence" value="ECO:0007669"/>
    <property type="project" value="TreeGrafter"/>
</dbReference>
<dbReference type="SUPFAM" id="SSF56935">
    <property type="entry name" value="Porins"/>
    <property type="match status" value="1"/>
</dbReference>
<evidence type="ECO:0000256" key="3">
    <source>
        <dbReference type="ARBA" id="ARBA00022452"/>
    </source>
</evidence>
<dbReference type="Pfam" id="PF07715">
    <property type="entry name" value="Plug"/>
    <property type="match status" value="1"/>
</dbReference>
<dbReference type="EMBL" id="LMTR01000049">
    <property type="protein sequence ID" value="KWT69104.1"/>
    <property type="molecule type" value="Genomic_DNA"/>
</dbReference>
<evidence type="ECO:0000313" key="16">
    <source>
        <dbReference type="EMBL" id="KWT69104.1"/>
    </source>
</evidence>
<dbReference type="InterPro" id="IPR036942">
    <property type="entry name" value="Beta-barrel_TonB_sf"/>
</dbReference>
<reference evidence="16 17" key="1">
    <citation type="submission" date="2015-10" db="EMBL/GenBank/DDBJ databases">
        <title>Transcriptomic analysis of a linuron degrading triple-species bacterial consortium.</title>
        <authorList>
            <person name="Albers P."/>
        </authorList>
    </citation>
    <scope>NUCLEOTIDE SEQUENCE [LARGE SCALE GENOMIC DNA]</scope>
    <source>
        <strain evidence="16 17">WDL6</strain>
    </source>
</reference>
<evidence type="ECO:0000259" key="15">
    <source>
        <dbReference type="Pfam" id="PF07715"/>
    </source>
</evidence>
<keyword evidence="4 10" id="KW-0812">Transmembrane</keyword>
<dbReference type="STRING" id="121290.APY04_1710"/>
<dbReference type="PANTHER" id="PTHR30069">
    <property type="entry name" value="TONB-DEPENDENT OUTER MEMBRANE RECEPTOR"/>
    <property type="match status" value="1"/>
</dbReference>
<evidence type="ECO:0000256" key="1">
    <source>
        <dbReference type="ARBA" id="ARBA00004571"/>
    </source>
</evidence>
<comment type="caution">
    <text evidence="16">The sequence shown here is derived from an EMBL/GenBank/DDBJ whole genome shotgun (WGS) entry which is preliminary data.</text>
</comment>
<dbReference type="CDD" id="cd01347">
    <property type="entry name" value="ligand_gated_channel"/>
    <property type="match status" value="1"/>
</dbReference>
<dbReference type="PANTHER" id="PTHR30069:SF29">
    <property type="entry name" value="HEMOGLOBIN AND HEMOGLOBIN-HAPTOGLOBIN-BINDING PROTEIN 1-RELATED"/>
    <property type="match status" value="1"/>
</dbReference>
<dbReference type="Gene3D" id="2.170.130.10">
    <property type="entry name" value="TonB-dependent receptor, plug domain"/>
    <property type="match status" value="1"/>
</dbReference>
<keyword evidence="2 10" id="KW-0813">Transport</keyword>
<feature type="chain" id="PRO_5007163964" evidence="13">
    <location>
        <begin position="21"/>
        <end position="779"/>
    </location>
</feature>
<keyword evidence="17" id="KW-1185">Reference proteome</keyword>
<keyword evidence="5 13" id="KW-0732">Signal</keyword>
<dbReference type="Proteomes" id="UP000059074">
    <property type="component" value="Unassembled WGS sequence"/>
</dbReference>
<dbReference type="InterPro" id="IPR000531">
    <property type="entry name" value="Beta-barrel_TonB"/>
</dbReference>
<evidence type="ECO:0000256" key="5">
    <source>
        <dbReference type="ARBA" id="ARBA00022729"/>
    </source>
</evidence>
<feature type="compositionally biased region" description="Polar residues" evidence="12">
    <location>
        <begin position="23"/>
        <end position="33"/>
    </location>
</feature>